<feature type="chain" id="PRO_5046436354" evidence="11">
    <location>
        <begin position="20"/>
        <end position="329"/>
    </location>
</feature>
<dbReference type="RefSeq" id="WP_358352883.1">
    <property type="nucleotide sequence ID" value="NZ_JBEZFP010000025.1"/>
</dbReference>
<dbReference type="InterPro" id="IPR050492">
    <property type="entry name" value="Bact_metal-bind_prot9"/>
</dbReference>
<feature type="region of interest" description="Disordered" evidence="10">
    <location>
        <begin position="107"/>
        <end position="163"/>
    </location>
</feature>
<evidence type="ECO:0000256" key="10">
    <source>
        <dbReference type="SAM" id="MobiDB-lite"/>
    </source>
</evidence>
<comment type="subcellular location">
    <subcellularLocation>
        <location evidence="1">Periplasm</location>
    </subcellularLocation>
</comment>
<sequence>MNIRRAVPMSLLAATTASALLLTGCGTDDKAGASGSGSVDVVASFYPLKFVAQQVGGPEVRITNLTKAGAEPHDLELTAKQVASVSDADVVLYLKGFQPAVDKAVDQNKPKHTVDASALSPLETHGTEVDGSGHAGEEDHAEEEHSADDGHDHAVGDGGDPHLWLDPTRLAAVANGVAETLAQADPAHAQDYRTRAADLTGKLDALDNEYKAGLATCQRREFVTSHAAFGYLAERYGLHEVAVNGVNPKSEPAPARIAELQKLVKEKGVTTVFFETLASPKTAETLARDTGVSTGVLDPIEGIKDEGKADYFTVMRANLDALRKALSCS</sequence>
<evidence type="ECO:0000256" key="8">
    <source>
        <dbReference type="ARBA" id="ARBA00023065"/>
    </source>
</evidence>
<comment type="caution">
    <text evidence="12">The sequence shown here is derived from an EMBL/GenBank/DDBJ whole genome shotgun (WGS) entry which is preliminary data.</text>
</comment>
<name>A0ABV3DF18_9ACTN</name>
<evidence type="ECO:0000256" key="2">
    <source>
        <dbReference type="ARBA" id="ARBA00011028"/>
    </source>
</evidence>
<evidence type="ECO:0000256" key="1">
    <source>
        <dbReference type="ARBA" id="ARBA00004418"/>
    </source>
</evidence>
<evidence type="ECO:0000256" key="9">
    <source>
        <dbReference type="ARBA" id="ARBA00023157"/>
    </source>
</evidence>
<keyword evidence="5 11" id="KW-0732">Signal</keyword>
<reference evidence="12 13" key="1">
    <citation type="submission" date="2024-06" db="EMBL/GenBank/DDBJ databases">
        <title>The Natural Products Discovery Center: Release of the First 8490 Sequenced Strains for Exploring Actinobacteria Biosynthetic Diversity.</title>
        <authorList>
            <person name="Kalkreuter E."/>
            <person name="Kautsar S.A."/>
            <person name="Yang D."/>
            <person name="Bader C.D."/>
            <person name="Teijaro C.N."/>
            <person name="Fluegel L."/>
            <person name="Davis C.M."/>
            <person name="Simpson J.R."/>
            <person name="Lauterbach L."/>
            <person name="Steele A.D."/>
            <person name="Gui C."/>
            <person name="Meng S."/>
            <person name="Li G."/>
            <person name="Viehrig K."/>
            <person name="Ye F."/>
            <person name="Su P."/>
            <person name="Kiefer A.F."/>
            <person name="Nichols A."/>
            <person name="Cepeda A.J."/>
            <person name="Yan W."/>
            <person name="Fan B."/>
            <person name="Jiang Y."/>
            <person name="Adhikari A."/>
            <person name="Zheng C.-J."/>
            <person name="Schuster L."/>
            <person name="Cowan T.M."/>
            <person name="Smanski M.J."/>
            <person name="Chevrette M.G."/>
            <person name="De Carvalho L.P.S."/>
            <person name="Shen B."/>
        </authorList>
    </citation>
    <scope>NUCLEOTIDE SEQUENCE [LARGE SCALE GENOMIC DNA]</scope>
    <source>
        <strain evidence="12 13">NPDC048946</strain>
    </source>
</reference>
<feature type="signal peptide" evidence="11">
    <location>
        <begin position="1"/>
        <end position="19"/>
    </location>
</feature>
<evidence type="ECO:0000256" key="6">
    <source>
        <dbReference type="ARBA" id="ARBA00022764"/>
    </source>
</evidence>
<gene>
    <name evidence="12" type="ORF">AB0C36_12525</name>
</gene>
<dbReference type="EMBL" id="JBEZFP010000025">
    <property type="protein sequence ID" value="MEU8134323.1"/>
    <property type="molecule type" value="Genomic_DNA"/>
</dbReference>
<dbReference type="SUPFAM" id="SSF53807">
    <property type="entry name" value="Helical backbone' metal receptor"/>
    <property type="match status" value="1"/>
</dbReference>
<keyword evidence="6" id="KW-0574">Periplasm</keyword>
<dbReference type="Proteomes" id="UP001551482">
    <property type="component" value="Unassembled WGS sequence"/>
</dbReference>
<evidence type="ECO:0000256" key="5">
    <source>
        <dbReference type="ARBA" id="ARBA00022729"/>
    </source>
</evidence>
<dbReference type="Pfam" id="PF01297">
    <property type="entry name" value="ZnuA"/>
    <property type="match status" value="1"/>
</dbReference>
<feature type="compositionally biased region" description="Basic and acidic residues" evidence="10">
    <location>
        <begin position="135"/>
        <end position="155"/>
    </location>
</feature>
<keyword evidence="13" id="KW-1185">Reference proteome</keyword>
<dbReference type="Gene3D" id="3.40.50.1980">
    <property type="entry name" value="Nitrogenase molybdenum iron protein domain"/>
    <property type="match status" value="2"/>
</dbReference>
<evidence type="ECO:0000256" key="4">
    <source>
        <dbReference type="ARBA" id="ARBA00022723"/>
    </source>
</evidence>
<dbReference type="InterPro" id="IPR006127">
    <property type="entry name" value="ZnuA-like"/>
</dbReference>
<organism evidence="12 13">
    <name type="scientific">Streptodolium elevatio</name>
    <dbReference type="NCBI Taxonomy" id="3157996"/>
    <lineage>
        <taxon>Bacteria</taxon>
        <taxon>Bacillati</taxon>
        <taxon>Actinomycetota</taxon>
        <taxon>Actinomycetes</taxon>
        <taxon>Kitasatosporales</taxon>
        <taxon>Streptomycetaceae</taxon>
        <taxon>Streptodolium</taxon>
    </lineage>
</organism>
<evidence type="ECO:0000256" key="11">
    <source>
        <dbReference type="SAM" id="SignalP"/>
    </source>
</evidence>
<dbReference type="PANTHER" id="PTHR42953:SF3">
    <property type="entry name" value="HIGH-AFFINITY ZINC UPTAKE SYSTEM PROTEIN ZNUA"/>
    <property type="match status" value="1"/>
</dbReference>
<dbReference type="CDD" id="cd01019">
    <property type="entry name" value="ZnuA"/>
    <property type="match status" value="1"/>
</dbReference>
<proteinExistence type="inferred from homology"/>
<dbReference type="PANTHER" id="PTHR42953">
    <property type="entry name" value="HIGH-AFFINITY ZINC UPTAKE SYSTEM PROTEIN ZNUA-RELATED"/>
    <property type="match status" value="1"/>
</dbReference>
<evidence type="ECO:0000256" key="7">
    <source>
        <dbReference type="ARBA" id="ARBA00022833"/>
    </source>
</evidence>
<dbReference type="PROSITE" id="PS51257">
    <property type="entry name" value="PROKAR_LIPOPROTEIN"/>
    <property type="match status" value="1"/>
</dbReference>
<keyword evidence="8" id="KW-0406">Ion transport</keyword>
<keyword evidence="9" id="KW-1015">Disulfide bond</keyword>
<evidence type="ECO:0000313" key="12">
    <source>
        <dbReference type="EMBL" id="MEU8134323.1"/>
    </source>
</evidence>
<keyword evidence="3" id="KW-0813">Transport</keyword>
<keyword evidence="7" id="KW-0862">Zinc</keyword>
<evidence type="ECO:0000256" key="3">
    <source>
        <dbReference type="ARBA" id="ARBA00022448"/>
    </source>
</evidence>
<keyword evidence="4" id="KW-0479">Metal-binding</keyword>
<accession>A0ABV3DF18</accession>
<protein>
    <submittedName>
        <fullName evidence="12">Metal ABC transporter substrate-binding protein</fullName>
    </submittedName>
</protein>
<evidence type="ECO:0000313" key="13">
    <source>
        <dbReference type="Proteomes" id="UP001551482"/>
    </source>
</evidence>
<comment type="similarity">
    <text evidence="2">Belongs to the bacterial solute-binding protein 9 family.</text>
</comment>
<dbReference type="InterPro" id="IPR035520">
    <property type="entry name" value="ZnuA"/>
</dbReference>